<sequence>SAAQLGSPKEDKKHREKKLHKESEMDLPEYKEPKHRDPDQDSKYRERPGERDGHTSRENPYGDRDRDREKQRERKKDSRDRDRERHKEKYRERDTEKSHSKGKDRDKERDHRARREELRQTAAHHSLVGRQLLDRTERKVRAVSKVRTEEKERRDEDPERGEEERERRYRERKLQYSDGKDNPLKYWLYKEEGERRHRKQKEPDRERKHGEKSSTREKKEKYPKEKSNSFSDREGEERHKEKRHKEGFHFGEERHHSNTDKKERLSREDLKKRESKEIEKDDIDSENAGADEYTAYFEDDFEDYEDDFEVCDGEDDSSNELEPKEKIEELPPARKKEIQEIQKAINAENERVGKLSCKLSQKQGLLEAFFFCTDGNSSPSKTPVCGIFVDFATASRRQKSQTQALKQK</sequence>
<dbReference type="OMA" id="DEYTADF"/>
<dbReference type="Ensembl" id="ENSUAMT00000037448.1">
    <property type="protein sequence ID" value="ENSUAMP00000033620.1"/>
    <property type="gene ID" value="ENSUAMG00000025614.1"/>
</dbReference>
<dbReference type="GO" id="GO:0045504">
    <property type="term" value="F:dynein heavy chain binding"/>
    <property type="evidence" value="ECO:0007669"/>
    <property type="project" value="InterPro"/>
</dbReference>
<evidence type="ECO:0000313" key="2">
    <source>
        <dbReference type="Ensembl" id="ENSUAMP00000033620.1"/>
    </source>
</evidence>
<name>A0A452SM11_URSAM</name>
<reference evidence="2" key="3">
    <citation type="submission" date="2025-09" db="UniProtKB">
        <authorList>
            <consortium name="Ensembl"/>
        </authorList>
    </citation>
    <scope>IDENTIFICATION</scope>
</reference>
<feature type="compositionally biased region" description="Basic and acidic residues" evidence="1">
    <location>
        <begin position="8"/>
        <end position="119"/>
    </location>
</feature>
<evidence type="ECO:0000256" key="1">
    <source>
        <dbReference type="SAM" id="MobiDB-lite"/>
    </source>
</evidence>
<reference evidence="2" key="2">
    <citation type="submission" date="2025-08" db="UniProtKB">
        <authorList>
            <consortium name="Ensembl"/>
        </authorList>
    </citation>
    <scope>IDENTIFICATION</scope>
</reference>
<dbReference type="GO" id="GO:0005929">
    <property type="term" value="C:cilium"/>
    <property type="evidence" value="ECO:0007669"/>
    <property type="project" value="GOC"/>
</dbReference>
<reference evidence="3" key="1">
    <citation type="submission" date="2016-06" db="EMBL/GenBank/DDBJ databases">
        <title>De novo assembly and RNA-Seq shows season-dependent expression and editing in black bear kidneys.</title>
        <authorList>
            <person name="Korstanje R."/>
            <person name="Srivastava A."/>
            <person name="Sarsani V.K."/>
            <person name="Sheehan S.M."/>
            <person name="Seger R.L."/>
            <person name="Barter M.E."/>
            <person name="Lindqvist C."/>
            <person name="Brody L.C."/>
            <person name="Mullikin J.C."/>
        </authorList>
    </citation>
    <scope>NUCLEOTIDE SEQUENCE [LARGE SCALE GENOMIC DNA]</scope>
</reference>
<dbReference type="AlphaFoldDB" id="A0A452SM11"/>
<dbReference type="PANTHER" id="PTHR16022:SF0">
    <property type="entry name" value="CYTOPLASMIC DYNEIN 2 INTERMEDIATE CHAIN 1"/>
    <property type="match status" value="1"/>
</dbReference>
<dbReference type="GO" id="GO:0042073">
    <property type="term" value="P:intraciliary transport"/>
    <property type="evidence" value="ECO:0007669"/>
    <property type="project" value="InterPro"/>
</dbReference>
<organism evidence="2 3">
    <name type="scientific">Ursus americanus</name>
    <name type="common">American black bear</name>
    <name type="synonym">Euarctos americanus</name>
    <dbReference type="NCBI Taxonomy" id="9643"/>
    <lineage>
        <taxon>Eukaryota</taxon>
        <taxon>Metazoa</taxon>
        <taxon>Chordata</taxon>
        <taxon>Craniata</taxon>
        <taxon>Vertebrata</taxon>
        <taxon>Euteleostomi</taxon>
        <taxon>Mammalia</taxon>
        <taxon>Eutheria</taxon>
        <taxon>Laurasiatheria</taxon>
        <taxon>Carnivora</taxon>
        <taxon>Caniformia</taxon>
        <taxon>Ursidae</taxon>
        <taxon>Ursus</taxon>
    </lineage>
</organism>
<protein>
    <submittedName>
        <fullName evidence="2">Uncharacterized protein</fullName>
    </submittedName>
</protein>
<feature type="region of interest" description="Disordered" evidence="1">
    <location>
        <begin position="1"/>
        <end position="292"/>
    </location>
</feature>
<accession>A0A452SM11</accession>
<dbReference type="STRING" id="9643.ENSUAMP00000033620"/>
<feature type="compositionally biased region" description="Basic and acidic residues" evidence="1">
    <location>
        <begin position="132"/>
        <end position="239"/>
    </location>
</feature>
<keyword evidence="3" id="KW-1185">Reference proteome</keyword>
<feature type="compositionally biased region" description="Basic and acidic residues" evidence="1">
    <location>
        <begin position="247"/>
        <end position="279"/>
    </location>
</feature>
<dbReference type="GO" id="GO:0045503">
    <property type="term" value="F:dynein light chain binding"/>
    <property type="evidence" value="ECO:0007669"/>
    <property type="project" value="InterPro"/>
</dbReference>
<dbReference type="InterPro" id="IPR042505">
    <property type="entry name" value="DYNC2I1"/>
</dbReference>
<evidence type="ECO:0000313" key="3">
    <source>
        <dbReference type="Proteomes" id="UP000291022"/>
    </source>
</evidence>
<dbReference type="PANTHER" id="PTHR16022">
    <property type="entry name" value="WD REPEAT DOMAIN 60"/>
    <property type="match status" value="1"/>
</dbReference>
<dbReference type="Proteomes" id="UP000291022">
    <property type="component" value="Unassembled WGS sequence"/>
</dbReference>
<dbReference type="GO" id="GO:0005868">
    <property type="term" value="C:cytoplasmic dynein complex"/>
    <property type="evidence" value="ECO:0007669"/>
    <property type="project" value="InterPro"/>
</dbReference>
<proteinExistence type="predicted"/>
<dbReference type="GeneTree" id="ENSGT00960000191470"/>